<comment type="subcellular location">
    <subcellularLocation>
        <location evidence="1">Cell membrane</location>
        <topology evidence="1">Multi-pass membrane protein</topology>
    </subcellularLocation>
</comment>
<accession>A0AAU7X4K3</accession>
<dbReference type="GO" id="GO:0015171">
    <property type="term" value="F:amino acid transmembrane transporter activity"/>
    <property type="evidence" value="ECO:0007669"/>
    <property type="project" value="TreeGrafter"/>
</dbReference>
<proteinExistence type="predicted"/>
<keyword evidence="4 6" id="KW-1133">Transmembrane helix</keyword>
<keyword evidence="3 6" id="KW-0812">Transmembrane</keyword>
<feature type="transmembrane region" description="Helical" evidence="6">
    <location>
        <begin position="122"/>
        <end position="142"/>
    </location>
</feature>
<feature type="transmembrane region" description="Helical" evidence="6">
    <location>
        <begin position="40"/>
        <end position="64"/>
    </location>
</feature>
<feature type="transmembrane region" description="Helical" evidence="6">
    <location>
        <begin position="6"/>
        <end position="28"/>
    </location>
</feature>
<dbReference type="KEGG" id="mflg:ABS361_13175"/>
<feature type="transmembrane region" description="Helical" evidence="6">
    <location>
        <begin position="70"/>
        <end position="88"/>
    </location>
</feature>
<dbReference type="PANTHER" id="PTHR30086:SF20">
    <property type="entry name" value="ARGININE EXPORTER PROTEIN ARGO-RELATED"/>
    <property type="match status" value="1"/>
</dbReference>
<evidence type="ECO:0000313" key="7">
    <source>
        <dbReference type="EMBL" id="XBY43054.1"/>
    </source>
</evidence>
<gene>
    <name evidence="7" type="ORF">ABS361_13175</name>
</gene>
<feature type="transmembrane region" description="Helical" evidence="6">
    <location>
        <begin position="148"/>
        <end position="168"/>
    </location>
</feature>
<evidence type="ECO:0000256" key="1">
    <source>
        <dbReference type="ARBA" id="ARBA00004651"/>
    </source>
</evidence>
<dbReference type="RefSeq" id="WP_407048156.1">
    <property type="nucleotide sequence ID" value="NZ_CP158568.1"/>
</dbReference>
<evidence type="ECO:0000256" key="3">
    <source>
        <dbReference type="ARBA" id="ARBA00022692"/>
    </source>
</evidence>
<keyword evidence="2" id="KW-1003">Cell membrane</keyword>
<protein>
    <submittedName>
        <fullName evidence="7">LysE family translocator</fullName>
    </submittedName>
</protein>
<dbReference type="GO" id="GO:0005886">
    <property type="term" value="C:plasma membrane"/>
    <property type="evidence" value="ECO:0007669"/>
    <property type="project" value="UniProtKB-SubCell"/>
</dbReference>
<evidence type="ECO:0000256" key="6">
    <source>
        <dbReference type="SAM" id="Phobius"/>
    </source>
</evidence>
<dbReference type="AlphaFoldDB" id="A0AAU7X4K3"/>
<evidence type="ECO:0000256" key="4">
    <source>
        <dbReference type="ARBA" id="ARBA00022989"/>
    </source>
</evidence>
<dbReference type="InterPro" id="IPR001123">
    <property type="entry name" value="LeuE-type"/>
</dbReference>
<organism evidence="7">
    <name type="scientific">Methyloraptor flagellatus</name>
    <dbReference type="NCBI Taxonomy" id="3162530"/>
    <lineage>
        <taxon>Bacteria</taxon>
        <taxon>Pseudomonadati</taxon>
        <taxon>Pseudomonadota</taxon>
        <taxon>Alphaproteobacteria</taxon>
        <taxon>Hyphomicrobiales</taxon>
        <taxon>Ancalomicrobiaceae</taxon>
        <taxon>Methyloraptor</taxon>
    </lineage>
</organism>
<dbReference type="EMBL" id="CP158568">
    <property type="protein sequence ID" value="XBY43054.1"/>
    <property type="molecule type" value="Genomic_DNA"/>
</dbReference>
<feature type="transmembrane region" description="Helical" evidence="6">
    <location>
        <begin position="180"/>
        <end position="199"/>
    </location>
</feature>
<dbReference type="Pfam" id="PF01810">
    <property type="entry name" value="LysE"/>
    <property type="match status" value="1"/>
</dbReference>
<reference evidence="7" key="1">
    <citation type="submission" date="2024-06" db="EMBL/GenBank/DDBJ databases">
        <title>Methylostella associata gen. nov., sp. nov., a novel Ancalomicrobiaceae-affiliated facultatively methylotrophic bacteria that feed on methanotrophs of the genus Methylococcus.</title>
        <authorList>
            <person name="Saltykova V."/>
            <person name="Danilova O.V."/>
            <person name="Oshkin I.Y."/>
            <person name="Belova S.E."/>
            <person name="Pimenov N.V."/>
            <person name="Dedysh S.N."/>
        </authorList>
    </citation>
    <scope>NUCLEOTIDE SEQUENCE</scope>
    <source>
        <strain evidence="7">S20</strain>
    </source>
</reference>
<keyword evidence="5 6" id="KW-0472">Membrane</keyword>
<evidence type="ECO:0000256" key="2">
    <source>
        <dbReference type="ARBA" id="ARBA00022475"/>
    </source>
</evidence>
<name>A0AAU7X4K3_9HYPH</name>
<evidence type="ECO:0000256" key="5">
    <source>
        <dbReference type="ARBA" id="ARBA00023136"/>
    </source>
</evidence>
<sequence>MTASPLVASYFAAMLYILSPGPAVLALVGIGASKGRAPAAYFVTGHLAGDTLWCGLAIFALVGAKVVDPVLFEVLALACGGYLAYLGWRGVTARSARAAEDVIGTRPFRRGILFGLTNPKSYPVALAMFTALFAGTSQTLGFADLPGLVAVAFAGFLTANVILVWIVGTAPLRRLYLTHAVWIIRVTGGLFLVFAATTITDALPKLVHRITNR</sequence>
<dbReference type="PANTHER" id="PTHR30086">
    <property type="entry name" value="ARGININE EXPORTER PROTEIN ARGO"/>
    <property type="match status" value="1"/>
</dbReference>